<comment type="caution">
    <text evidence="1">The sequence shown here is derived from an EMBL/GenBank/DDBJ whole genome shotgun (WGS) entry which is preliminary data.</text>
</comment>
<protein>
    <submittedName>
        <fullName evidence="1">Uncharacterized protein</fullName>
    </submittedName>
</protein>
<proteinExistence type="predicted"/>
<gene>
    <name evidence="1" type="ORF">ACFQDH_16510</name>
</gene>
<dbReference type="Proteomes" id="UP001596298">
    <property type="component" value="Unassembled WGS sequence"/>
</dbReference>
<evidence type="ECO:0000313" key="2">
    <source>
        <dbReference type="Proteomes" id="UP001596298"/>
    </source>
</evidence>
<evidence type="ECO:0000313" key="1">
    <source>
        <dbReference type="EMBL" id="MFC6706815.1"/>
    </source>
</evidence>
<organism evidence="1 2">
    <name type="scientific">Flexivirga alba</name>
    <dbReference type="NCBI Taxonomy" id="702742"/>
    <lineage>
        <taxon>Bacteria</taxon>
        <taxon>Bacillati</taxon>
        <taxon>Actinomycetota</taxon>
        <taxon>Actinomycetes</taxon>
        <taxon>Micrococcales</taxon>
        <taxon>Dermacoccaceae</taxon>
        <taxon>Flexivirga</taxon>
    </lineage>
</organism>
<keyword evidence="2" id="KW-1185">Reference proteome</keyword>
<dbReference type="RefSeq" id="WP_382403498.1">
    <property type="nucleotide sequence ID" value="NZ_JBHSWH010000001.1"/>
</dbReference>
<accession>A0ABW2AJG4</accession>
<sequence length="275" mass="30327">MTADEPLTVRRGEDLTTWPWIKMRMALGQVDELSAHVDIWNLEHPVVATPDVSDDRRIVEYRITEWTSPPVTHWSAIVGNAIASLRSAADSFAWQIAHLDGKTPPNPKTVYFPMSKKPKVWKQRVDALGDVHPDLLGRFEDLRGAHDGQWLVAMSAIAELNNTDKHKSPLQIMSLFEPAALQGLIELPGGHGGMTMTPEAIREPRATQVGDVVLRVRFSGPITGASGTVRGAVVPLLDNEEDTFEDAVTLVRGMHNALWYGLHYLCTGAELGRAC</sequence>
<name>A0ABW2AJG4_9MICO</name>
<dbReference type="EMBL" id="JBHSWH010000001">
    <property type="protein sequence ID" value="MFC6706815.1"/>
    <property type="molecule type" value="Genomic_DNA"/>
</dbReference>
<reference evidence="2" key="1">
    <citation type="journal article" date="2019" name="Int. J. Syst. Evol. Microbiol.">
        <title>The Global Catalogue of Microorganisms (GCM) 10K type strain sequencing project: providing services to taxonomists for standard genome sequencing and annotation.</title>
        <authorList>
            <consortium name="The Broad Institute Genomics Platform"/>
            <consortium name="The Broad Institute Genome Sequencing Center for Infectious Disease"/>
            <person name="Wu L."/>
            <person name="Ma J."/>
        </authorList>
    </citation>
    <scope>NUCLEOTIDE SEQUENCE [LARGE SCALE GENOMIC DNA]</scope>
    <source>
        <strain evidence="2">CCUG 58127</strain>
    </source>
</reference>